<feature type="transmembrane region" description="Helical" evidence="2">
    <location>
        <begin position="204"/>
        <end position="223"/>
    </location>
</feature>
<reference evidence="3" key="1">
    <citation type="submission" date="2022-07" db="EMBL/GenBank/DDBJ databases">
        <title>Genome Sequence of Xylaria arbuscula.</title>
        <authorList>
            <person name="Buettner E."/>
        </authorList>
    </citation>
    <scope>NUCLEOTIDE SEQUENCE</scope>
    <source>
        <strain evidence="3">VT107</strain>
    </source>
</reference>
<keyword evidence="2" id="KW-0472">Membrane</keyword>
<evidence type="ECO:0000256" key="1">
    <source>
        <dbReference type="SAM" id="MobiDB-lite"/>
    </source>
</evidence>
<evidence type="ECO:0000313" key="3">
    <source>
        <dbReference type="EMBL" id="KAJ3580464.1"/>
    </source>
</evidence>
<name>A0A9W8TS95_9PEZI</name>
<evidence type="ECO:0000313" key="4">
    <source>
        <dbReference type="Proteomes" id="UP001148614"/>
    </source>
</evidence>
<accession>A0A9W8TS95</accession>
<keyword evidence="4" id="KW-1185">Reference proteome</keyword>
<dbReference type="Proteomes" id="UP001148614">
    <property type="component" value="Unassembled WGS sequence"/>
</dbReference>
<dbReference type="PANTHER" id="PTHR35394">
    <property type="entry name" value="DUF3176 DOMAIN-CONTAINING PROTEIN"/>
    <property type="match status" value="1"/>
</dbReference>
<feature type="compositionally biased region" description="Polar residues" evidence="1">
    <location>
        <begin position="68"/>
        <end position="79"/>
    </location>
</feature>
<proteinExistence type="predicted"/>
<gene>
    <name evidence="3" type="ORF">NPX13_g114</name>
</gene>
<dbReference type="AlphaFoldDB" id="A0A9W8TS95"/>
<feature type="transmembrane region" description="Helical" evidence="2">
    <location>
        <begin position="135"/>
        <end position="158"/>
    </location>
</feature>
<dbReference type="PANTHER" id="PTHR35394:SF6">
    <property type="entry name" value="DUF3176 DOMAIN-CONTAINING PROTEIN"/>
    <property type="match status" value="1"/>
</dbReference>
<dbReference type="Pfam" id="PF11374">
    <property type="entry name" value="DUF3176"/>
    <property type="match status" value="1"/>
</dbReference>
<keyword evidence="2" id="KW-0812">Transmembrane</keyword>
<evidence type="ECO:0000256" key="2">
    <source>
        <dbReference type="SAM" id="Phobius"/>
    </source>
</evidence>
<dbReference type="EMBL" id="JANPWZ010000005">
    <property type="protein sequence ID" value="KAJ3580464.1"/>
    <property type="molecule type" value="Genomic_DNA"/>
</dbReference>
<protein>
    <submittedName>
        <fullName evidence="3">Uncharacterized protein</fullName>
    </submittedName>
</protein>
<sequence length="657" mass="71757">MAYTHADGEYFLYNNQGQVISPTHPYLSPNHSDEANAQKASEFQDVLSYPTYPSTYPTHPSHHREWSKSTTSTQVSSGKPFLPSSSTSIKKSLAFDTSGSWIPEIIAVIIALGAVGSIIGILAKFNGHALPEWPYYITLNALIAVLAAVTAAAMNISLQNSMSQLKWIRFKETRTRLSDMEAYDEASRGTWGAIKLMFTFRGGFLGTFGAFISIIVLLLGPFAQQIVTYQTREVESLEGASVARALNLYRSFTRHDFFKSVTMLNAGLEPQLISEVAGFVPILPLKSAVYNGLFAENGRPTAALAFECQSGNCTFDHYDTLGVCGECVDLTPFIQEYCAAGKSSDDCGWQVPQGAKLSDSSEVFSMTSQIPSARGDQPHSSIVRLIFMGTEAYDGRAGEVKPWARQCTLSACVQTLETVVSNGVLAEKTIGIESNNTVVDNSNLKDGNDHDVYIAGKDGTQYQLSIEAMLAMRGWFSTLFTNGSASRSTSAYNRTITDNSVVVNLTVGISSGETFFDSDIVTAFYWNYYEYANGLDLLVNDTATSMTVAFRSFSGAGPVSGRAVYMESFVQVHWGFAIVPILVVLGAAVFLLAMIYQSRKSTTQVWKSSALAMLFHGLDDNAKNHFVHARSAQEQNAQARATKVQLEDSDDITLLRM</sequence>
<organism evidence="3 4">
    <name type="scientific">Xylaria arbuscula</name>
    <dbReference type="NCBI Taxonomy" id="114810"/>
    <lineage>
        <taxon>Eukaryota</taxon>
        <taxon>Fungi</taxon>
        <taxon>Dikarya</taxon>
        <taxon>Ascomycota</taxon>
        <taxon>Pezizomycotina</taxon>
        <taxon>Sordariomycetes</taxon>
        <taxon>Xylariomycetidae</taxon>
        <taxon>Xylariales</taxon>
        <taxon>Xylariaceae</taxon>
        <taxon>Xylaria</taxon>
    </lineage>
</organism>
<feature type="transmembrane region" description="Helical" evidence="2">
    <location>
        <begin position="101"/>
        <end position="123"/>
    </location>
</feature>
<dbReference type="InterPro" id="IPR021514">
    <property type="entry name" value="DUF3176"/>
</dbReference>
<dbReference type="VEuPathDB" id="FungiDB:F4678DRAFT_476309"/>
<keyword evidence="2" id="KW-1133">Transmembrane helix</keyword>
<feature type="transmembrane region" description="Helical" evidence="2">
    <location>
        <begin position="574"/>
        <end position="596"/>
    </location>
</feature>
<comment type="caution">
    <text evidence="3">The sequence shown here is derived from an EMBL/GenBank/DDBJ whole genome shotgun (WGS) entry which is preliminary data.</text>
</comment>
<feature type="region of interest" description="Disordered" evidence="1">
    <location>
        <begin position="54"/>
        <end position="79"/>
    </location>
</feature>